<comment type="cofactor">
    <cofactor evidence="1">
        <name>[4Fe-4S] cluster</name>
        <dbReference type="ChEBI" id="CHEBI:49883"/>
    </cofactor>
</comment>
<dbReference type="Pfam" id="PF06050">
    <property type="entry name" value="HGD-D"/>
    <property type="match status" value="1"/>
</dbReference>
<dbReference type="Gene3D" id="3.40.50.11900">
    <property type="match status" value="1"/>
</dbReference>
<evidence type="ECO:0000256" key="2">
    <source>
        <dbReference type="ARBA" id="ARBA00005806"/>
    </source>
</evidence>
<sequence>MKTIGITTTVPIEVLIAAGYKVIDLNNIFITSKDYGKYIELAERDGFPKSCCAWIKGIYGACLENNIKEVIGVMEGDCSNTKALIEVLNLKGIKTYPFSYPHSHSLEDIRVSIDSFMDLFKVNMQQVEEVRKNINEIRELAKKIDENTYKTNKTTGFENHLYQVSVSDLNGDANEFKRFLEEKLKEIEGRKPINKKVRLGFIGVPPMTADIYEYVEEFNAHFVYNEVQREFAFPRVDKAKDIYEQYYDYTYVYNIDFRLSDIKKQIEERKIDGIIHYTQAFCYRAIQDIVIKNELNVPVLNIEGDSINSLDSRTKLRLEAFIDMLIDIKEAAI</sequence>
<dbReference type="EMBL" id="BOPZ01000002">
    <property type="protein sequence ID" value="GIM27676.1"/>
    <property type="molecule type" value="Genomic_DNA"/>
</dbReference>
<name>A0A919VFN3_9CLOT</name>
<accession>A0A919VFN3</accession>
<evidence type="ECO:0000256" key="3">
    <source>
        <dbReference type="ARBA" id="ARBA00023014"/>
    </source>
</evidence>
<dbReference type="InterPro" id="IPR010327">
    <property type="entry name" value="FldB/FldC_alpha/beta"/>
</dbReference>
<proteinExistence type="inferred from homology"/>
<keyword evidence="5" id="KW-1185">Reference proteome</keyword>
<keyword evidence="3" id="KW-0408">Iron</keyword>
<protein>
    <submittedName>
        <fullName evidence="4">2-hydroxyglutaryl-CoA dehydratase</fullName>
    </submittedName>
</protein>
<dbReference type="AlphaFoldDB" id="A0A919VFN3"/>
<evidence type="ECO:0000313" key="4">
    <source>
        <dbReference type="EMBL" id="GIM27676.1"/>
    </source>
</evidence>
<dbReference type="Gene3D" id="3.40.50.11890">
    <property type="match status" value="1"/>
</dbReference>
<evidence type="ECO:0000256" key="1">
    <source>
        <dbReference type="ARBA" id="ARBA00001966"/>
    </source>
</evidence>
<reference evidence="4" key="1">
    <citation type="submission" date="2021-03" db="EMBL/GenBank/DDBJ databases">
        <title>Taxonomic study of Clostridium polyendosporum from meadow-gley soil under rice.</title>
        <authorList>
            <person name="Kobayashi H."/>
            <person name="Tanizawa Y."/>
            <person name="Yagura M."/>
        </authorList>
    </citation>
    <scope>NUCLEOTIDE SEQUENCE</scope>
    <source>
        <strain evidence="4">JCM 30710</strain>
    </source>
</reference>
<gene>
    <name evidence="4" type="ORF">CPJCM30710_03420</name>
</gene>
<evidence type="ECO:0000313" key="5">
    <source>
        <dbReference type="Proteomes" id="UP000679179"/>
    </source>
</evidence>
<comment type="caution">
    <text evidence="4">The sequence shown here is derived from an EMBL/GenBank/DDBJ whole genome shotgun (WGS) entry which is preliminary data.</text>
</comment>
<comment type="similarity">
    <text evidence="2">Belongs to the FldB/FldC dehydratase alpha/beta subunit family.</text>
</comment>
<dbReference type="PANTHER" id="PTHR30548">
    <property type="entry name" value="2-HYDROXYGLUTARYL-COA DEHYDRATASE, D-COMPONENT-RELATED"/>
    <property type="match status" value="1"/>
</dbReference>
<dbReference type="Proteomes" id="UP000679179">
    <property type="component" value="Unassembled WGS sequence"/>
</dbReference>
<organism evidence="4 5">
    <name type="scientific">Clostridium polyendosporum</name>
    <dbReference type="NCBI Taxonomy" id="69208"/>
    <lineage>
        <taxon>Bacteria</taxon>
        <taxon>Bacillati</taxon>
        <taxon>Bacillota</taxon>
        <taxon>Clostridia</taxon>
        <taxon>Eubacteriales</taxon>
        <taxon>Clostridiaceae</taxon>
        <taxon>Clostridium</taxon>
    </lineage>
</organism>
<dbReference type="GO" id="GO:0051536">
    <property type="term" value="F:iron-sulfur cluster binding"/>
    <property type="evidence" value="ECO:0007669"/>
    <property type="project" value="UniProtKB-KW"/>
</dbReference>
<keyword evidence="3" id="KW-0479">Metal-binding</keyword>
<dbReference type="PANTHER" id="PTHR30548:SF3">
    <property type="entry name" value="2-HYDROXYACYL-COA DEHYDRATASE"/>
    <property type="match status" value="1"/>
</dbReference>
<dbReference type="GO" id="GO:0016836">
    <property type="term" value="F:hydro-lyase activity"/>
    <property type="evidence" value="ECO:0007669"/>
    <property type="project" value="UniProtKB-ARBA"/>
</dbReference>
<dbReference type="RefSeq" id="WP_212902433.1">
    <property type="nucleotide sequence ID" value="NZ_BOPZ01000002.1"/>
</dbReference>
<keyword evidence="3" id="KW-0411">Iron-sulfur</keyword>